<feature type="chain" id="PRO_5046874358" evidence="1">
    <location>
        <begin position="20"/>
        <end position="203"/>
    </location>
</feature>
<accession>A0ABW7I9G4</accession>
<organism evidence="3 4">
    <name type="scientific">Roseovarius aquimarinus</name>
    <dbReference type="NCBI Taxonomy" id="1229156"/>
    <lineage>
        <taxon>Bacteria</taxon>
        <taxon>Pseudomonadati</taxon>
        <taxon>Pseudomonadota</taxon>
        <taxon>Alphaproteobacteria</taxon>
        <taxon>Rhodobacterales</taxon>
        <taxon>Roseobacteraceae</taxon>
        <taxon>Roseovarius</taxon>
    </lineage>
</organism>
<dbReference type="SUPFAM" id="SSF54106">
    <property type="entry name" value="LysM domain"/>
    <property type="match status" value="1"/>
</dbReference>
<feature type="domain" description="LysM" evidence="2">
    <location>
        <begin position="150"/>
        <end position="199"/>
    </location>
</feature>
<protein>
    <submittedName>
        <fullName evidence="3">LysM peptidoglycan-binding domain-containing protein</fullName>
    </submittedName>
</protein>
<feature type="signal peptide" evidence="1">
    <location>
        <begin position="1"/>
        <end position="19"/>
    </location>
</feature>
<proteinExistence type="predicted"/>
<dbReference type="Proteomes" id="UP001607157">
    <property type="component" value="Unassembled WGS sequence"/>
</dbReference>
<evidence type="ECO:0000313" key="3">
    <source>
        <dbReference type="EMBL" id="MFH0254807.1"/>
    </source>
</evidence>
<dbReference type="RefSeq" id="WP_377172297.1">
    <property type="nucleotide sequence ID" value="NZ_JBHTJC010000003.1"/>
</dbReference>
<dbReference type="InterPro" id="IPR018392">
    <property type="entry name" value="LysM"/>
</dbReference>
<dbReference type="Gene3D" id="3.10.350.10">
    <property type="entry name" value="LysM domain"/>
    <property type="match status" value="1"/>
</dbReference>
<evidence type="ECO:0000313" key="4">
    <source>
        <dbReference type="Proteomes" id="UP001607157"/>
    </source>
</evidence>
<dbReference type="InterPro" id="IPR036779">
    <property type="entry name" value="LysM_dom_sf"/>
</dbReference>
<sequence>MIRPALLSLGFLGVTGALIAIQPTAPRSIDGEDEPVTRASAGMDTEIDIDSVGAWETASVEAPIPVAAPLAPVAETQPPRMPETELERMIAAALGEGQSDAYIDALVTSAAASGVDVPGEFVGEGGRIDTQALIAALSHHTARDIPAPSGAYTVQPGDTLASIAYRSYGRTDMASRITEANRATFDARPALMVGQRLIIPPRS</sequence>
<keyword evidence="4" id="KW-1185">Reference proteome</keyword>
<dbReference type="CDD" id="cd00118">
    <property type="entry name" value="LysM"/>
    <property type="match status" value="1"/>
</dbReference>
<evidence type="ECO:0000259" key="2">
    <source>
        <dbReference type="PROSITE" id="PS51782"/>
    </source>
</evidence>
<dbReference type="EMBL" id="JBIHMM010000003">
    <property type="protein sequence ID" value="MFH0254807.1"/>
    <property type="molecule type" value="Genomic_DNA"/>
</dbReference>
<gene>
    <name evidence="3" type="ORF">ACGRVM_12950</name>
</gene>
<evidence type="ECO:0000256" key="1">
    <source>
        <dbReference type="SAM" id="SignalP"/>
    </source>
</evidence>
<name>A0ABW7I9G4_9RHOB</name>
<dbReference type="SMART" id="SM00257">
    <property type="entry name" value="LysM"/>
    <property type="match status" value="1"/>
</dbReference>
<comment type="caution">
    <text evidence="3">The sequence shown here is derived from an EMBL/GenBank/DDBJ whole genome shotgun (WGS) entry which is preliminary data.</text>
</comment>
<dbReference type="Pfam" id="PF01476">
    <property type="entry name" value="LysM"/>
    <property type="match status" value="1"/>
</dbReference>
<keyword evidence="1" id="KW-0732">Signal</keyword>
<dbReference type="PROSITE" id="PS51782">
    <property type="entry name" value="LYSM"/>
    <property type="match status" value="1"/>
</dbReference>
<reference evidence="3 4" key="1">
    <citation type="submission" date="2024-10" db="EMBL/GenBank/DDBJ databases">
        <authorList>
            <person name="Yang X.-N."/>
        </authorList>
    </citation>
    <scope>NUCLEOTIDE SEQUENCE [LARGE SCALE GENOMIC DNA]</scope>
    <source>
        <strain evidence="3 4">CAU 1059</strain>
    </source>
</reference>